<dbReference type="NCBIfam" id="NF047773">
    <property type="entry name" value="phas_rel_Lepto"/>
    <property type="match status" value="1"/>
</dbReference>
<protein>
    <submittedName>
        <fullName evidence="2">Phasin family protein</fullName>
    </submittedName>
</protein>
<dbReference type="InterPro" id="IPR008769">
    <property type="entry name" value="PhaF_PhaI"/>
</dbReference>
<dbReference type="EMBL" id="JAVRHX010000001">
    <property type="protein sequence ID" value="MDT0594120.1"/>
    <property type="molecule type" value="Genomic_DNA"/>
</dbReference>
<comment type="caution">
    <text evidence="2">The sequence shown here is derived from an EMBL/GenBank/DDBJ whole genome shotgun (WGS) entry which is preliminary data.</text>
</comment>
<gene>
    <name evidence="2" type="ORF">RM552_04615</name>
</gene>
<dbReference type="Proteomes" id="UP001253545">
    <property type="component" value="Unassembled WGS sequence"/>
</dbReference>
<sequence>MIKESAANAEEMARKVWLAGLGAYGKGFEELTGRMEALSTESNKFFDELVAKGQKIEDEGKVKVESVKNDVVAKTDIESRIETVRSKLGMGGNDNDQKIEDLSAKIDALTAAVAKLAAEPKTKPAAKPASKTAAKKA</sequence>
<reference evidence="2 3" key="1">
    <citation type="submission" date="2023-09" db="EMBL/GenBank/DDBJ databases">
        <authorList>
            <person name="Rey-Velasco X."/>
        </authorList>
    </citation>
    <scope>NUCLEOTIDE SEQUENCE [LARGE SCALE GENOMIC DNA]</scope>
    <source>
        <strain evidence="2 3">P117</strain>
    </source>
</reference>
<evidence type="ECO:0000313" key="2">
    <source>
        <dbReference type="EMBL" id="MDT0594120.1"/>
    </source>
</evidence>
<evidence type="ECO:0000313" key="3">
    <source>
        <dbReference type="Proteomes" id="UP001253545"/>
    </source>
</evidence>
<proteinExistence type="predicted"/>
<feature type="region of interest" description="Disordered" evidence="1">
    <location>
        <begin position="117"/>
        <end position="137"/>
    </location>
</feature>
<name>A0ABU2ZNB9_9ALTE</name>
<dbReference type="PANTHER" id="PTHR38664">
    <property type="entry name" value="SLR0058 PROTEIN"/>
    <property type="match status" value="1"/>
</dbReference>
<keyword evidence="3" id="KW-1185">Reference proteome</keyword>
<evidence type="ECO:0000256" key="1">
    <source>
        <dbReference type="SAM" id="MobiDB-lite"/>
    </source>
</evidence>
<dbReference type="Pfam" id="PF05597">
    <property type="entry name" value="Phasin"/>
    <property type="match status" value="1"/>
</dbReference>
<dbReference type="PANTHER" id="PTHR38664:SF1">
    <property type="entry name" value="SLR0058 PROTEIN"/>
    <property type="match status" value="1"/>
</dbReference>
<accession>A0ABU2ZNB9</accession>
<organism evidence="2 3">
    <name type="scientific">Glaciecola petra</name>
    <dbReference type="NCBI Taxonomy" id="3075602"/>
    <lineage>
        <taxon>Bacteria</taxon>
        <taxon>Pseudomonadati</taxon>
        <taxon>Pseudomonadota</taxon>
        <taxon>Gammaproteobacteria</taxon>
        <taxon>Alteromonadales</taxon>
        <taxon>Alteromonadaceae</taxon>
        <taxon>Glaciecola</taxon>
    </lineage>
</organism>